<evidence type="ECO:0000313" key="14">
    <source>
        <dbReference type="Proteomes" id="UP000314986"/>
    </source>
</evidence>
<gene>
    <name evidence="13" type="primary">si:ch211-274f20.2</name>
</gene>
<feature type="disulfide bond" evidence="9">
    <location>
        <begin position="136"/>
        <end position="170"/>
    </location>
</feature>
<evidence type="ECO:0000256" key="11">
    <source>
        <dbReference type="SAM" id="MobiDB-lite"/>
    </source>
</evidence>
<dbReference type="GO" id="GO:0006457">
    <property type="term" value="P:protein folding"/>
    <property type="evidence" value="ECO:0007669"/>
    <property type="project" value="InterPro"/>
</dbReference>
<dbReference type="KEGG" id="cmk:103177258"/>
<dbReference type="GO" id="GO:0036503">
    <property type="term" value="P:ERAD pathway"/>
    <property type="evidence" value="ECO:0007669"/>
    <property type="project" value="TreeGrafter"/>
</dbReference>
<feature type="region of interest" description="Disordered" evidence="11">
    <location>
        <begin position="235"/>
        <end position="321"/>
    </location>
</feature>
<dbReference type="GO" id="GO:0051082">
    <property type="term" value="F:unfolded protein binding"/>
    <property type="evidence" value="ECO:0007669"/>
    <property type="project" value="InterPro"/>
</dbReference>
<proteinExistence type="evidence at transcript level"/>
<dbReference type="GO" id="GO:0005509">
    <property type="term" value="F:calcium ion binding"/>
    <property type="evidence" value="ECO:0007669"/>
    <property type="project" value="InterPro"/>
</dbReference>
<dbReference type="GeneID" id="103177258"/>
<dbReference type="Proteomes" id="UP000314986">
    <property type="component" value="Unassembled WGS sequence"/>
</dbReference>
<feature type="transmembrane region" description="Helical" evidence="10">
    <location>
        <begin position="458"/>
        <end position="477"/>
    </location>
</feature>
<accession>V9KM18</accession>
<dbReference type="SUPFAM" id="SSF63887">
    <property type="entry name" value="P-domain of calnexin/calreticulin"/>
    <property type="match status" value="1"/>
</dbReference>
<feature type="signal peptide" evidence="10">
    <location>
        <begin position="1"/>
        <end position="19"/>
    </location>
</feature>
<reference evidence="14" key="1">
    <citation type="journal article" date="2006" name="Science">
        <title>Ancient noncoding elements conserved in the human genome.</title>
        <authorList>
            <person name="Venkatesh B."/>
            <person name="Kirkness E.F."/>
            <person name="Loh Y.H."/>
            <person name="Halpern A.L."/>
            <person name="Lee A.P."/>
            <person name="Johnson J."/>
            <person name="Dandona N."/>
            <person name="Viswanathan L.D."/>
            <person name="Tay A."/>
            <person name="Venter J.C."/>
            <person name="Strausberg R.L."/>
            <person name="Brenner S."/>
        </authorList>
    </citation>
    <scope>NUCLEOTIDE SEQUENCE [LARGE SCALE GENOMIC DNA]</scope>
</reference>
<dbReference type="FunFam" id="2.60.120.200:FF:000011">
    <property type="entry name" value="Probable calnexin"/>
    <property type="match status" value="1"/>
</dbReference>
<comment type="function">
    <text evidence="8">Calcium-binding protein that interacts with newly synthesized monoglucosylated glycoproteins in the endoplasmic reticulum. It may act in assisting protein assembly and/or in the retention within the ER of unassembled protein subunits. It seems to play a major role in the quality control apparatus of the ER by the retention of incorrectly folded proteins. Required for embryogenesis and larval development under heat and ER stress conditions. May be important for germ cell development. Involved in neuronal necrotic cell death.</text>
</comment>
<comment type="similarity">
    <text evidence="2 10">Belongs to the calreticulin family.</text>
</comment>
<evidence type="ECO:0000256" key="3">
    <source>
        <dbReference type="ARBA" id="ARBA00022692"/>
    </source>
</evidence>
<dbReference type="PROSITE" id="PS00804">
    <property type="entry name" value="CALRETICULIN_2"/>
    <property type="match status" value="1"/>
</dbReference>
<keyword evidence="5 10" id="KW-1133">Transmembrane helix</keyword>
<reference evidence="14" key="2">
    <citation type="journal article" date="2007" name="PLoS Biol.">
        <title>Survey sequencing and comparative analysis of the elephant shark (Callorhinchus milii) genome.</title>
        <authorList>
            <person name="Venkatesh B."/>
            <person name="Kirkness E.F."/>
            <person name="Loh Y.H."/>
            <person name="Halpern A.L."/>
            <person name="Lee A.P."/>
            <person name="Johnson J."/>
            <person name="Dandona N."/>
            <person name="Viswanathan L.D."/>
            <person name="Tay A."/>
            <person name="Venter J.C."/>
            <person name="Strausberg R.L."/>
            <person name="Brenner S."/>
        </authorList>
    </citation>
    <scope>NUCLEOTIDE SEQUENCE [LARGE SCALE GENOMIC DNA]</scope>
</reference>
<reference evidence="13" key="4">
    <citation type="submission" date="2025-05" db="UniProtKB">
        <authorList>
            <consortium name="Ensembl"/>
        </authorList>
    </citation>
    <scope>IDENTIFICATION</scope>
</reference>
<feature type="region of interest" description="Disordered" evidence="11">
    <location>
        <begin position="493"/>
        <end position="575"/>
    </location>
</feature>
<dbReference type="PROSITE" id="PS00803">
    <property type="entry name" value="CALRETICULIN_1"/>
    <property type="match status" value="1"/>
</dbReference>
<dbReference type="GO" id="GO:0005789">
    <property type="term" value="C:endoplasmic reticulum membrane"/>
    <property type="evidence" value="ECO:0007669"/>
    <property type="project" value="UniProtKB-SubCell"/>
</dbReference>
<keyword evidence="6 10" id="KW-0472">Membrane</keyword>
<dbReference type="OrthoDB" id="1938156at2759"/>
<evidence type="ECO:0000256" key="4">
    <source>
        <dbReference type="ARBA" id="ARBA00022824"/>
    </source>
</evidence>
<feature type="chain" id="PRO_5044524727" evidence="10">
    <location>
        <begin position="20"/>
        <end position="575"/>
    </location>
</feature>
<dbReference type="EMBL" id="JW866528">
    <property type="protein sequence ID" value="AFO99045.1"/>
    <property type="molecule type" value="mRNA"/>
</dbReference>
<evidence type="ECO:0000313" key="12">
    <source>
        <dbReference type="EMBL" id="AFO99045.1"/>
    </source>
</evidence>
<dbReference type="InterPro" id="IPR013320">
    <property type="entry name" value="ConA-like_dom_sf"/>
</dbReference>
<dbReference type="InterPro" id="IPR018124">
    <property type="entry name" value="Calret/calnex_CS"/>
</dbReference>
<dbReference type="InterPro" id="IPR009033">
    <property type="entry name" value="Calreticulin/calnexin_P_dom_sf"/>
</dbReference>
<name>V9KM18_CALMI</name>
<dbReference type="AlphaFoldDB" id="V9KM18"/>
<dbReference type="SUPFAM" id="SSF49899">
    <property type="entry name" value="Concanavalin A-like lectins/glucanases"/>
    <property type="match status" value="1"/>
</dbReference>
<evidence type="ECO:0000256" key="2">
    <source>
        <dbReference type="ARBA" id="ARBA00010983"/>
    </source>
</evidence>
<evidence type="ECO:0000256" key="9">
    <source>
        <dbReference type="PIRSR" id="PIRSR601580-3"/>
    </source>
</evidence>
<dbReference type="FunFam" id="2.10.250.10:FF:000001">
    <property type="entry name" value="Calnexin homolog"/>
    <property type="match status" value="1"/>
</dbReference>
<protein>
    <submittedName>
        <fullName evidence="12 13">Calnexin</fullName>
    </submittedName>
</protein>
<dbReference type="PRINTS" id="PR00626">
    <property type="entry name" value="CALRETICULIN"/>
</dbReference>
<feature type="compositionally biased region" description="Basic and acidic residues" evidence="11">
    <location>
        <begin position="250"/>
        <end position="269"/>
    </location>
</feature>
<evidence type="ECO:0000256" key="1">
    <source>
        <dbReference type="ARBA" id="ARBA00004115"/>
    </source>
</evidence>
<dbReference type="Gene3D" id="2.10.250.10">
    <property type="entry name" value="Calreticulin/calnexin, P domain"/>
    <property type="match status" value="1"/>
</dbReference>
<dbReference type="STRING" id="7868.ENSCMIP00000008673"/>
<evidence type="ECO:0000256" key="6">
    <source>
        <dbReference type="ARBA" id="ARBA00023136"/>
    </source>
</evidence>
<keyword evidence="9" id="KW-1015">Disulfide bond</keyword>
<evidence type="ECO:0000256" key="10">
    <source>
        <dbReference type="RuleBase" id="RU362126"/>
    </source>
</evidence>
<dbReference type="OMA" id="IWAVEES"/>
<organism evidence="12">
    <name type="scientific">Callorhinchus milii</name>
    <name type="common">Ghost shark</name>
    <dbReference type="NCBI Taxonomy" id="7868"/>
    <lineage>
        <taxon>Eukaryota</taxon>
        <taxon>Metazoa</taxon>
        <taxon>Chordata</taxon>
        <taxon>Craniata</taxon>
        <taxon>Vertebrata</taxon>
        <taxon>Chondrichthyes</taxon>
        <taxon>Holocephali</taxon>
        <taxon>Chimaeriformes</taxon>
        <taxon>Callorhinchidae</taxon>
        <taxon>Callorhinchus</taxon>
    </lineage>
</organism>
<feature type="compositionally biased region" description="Low complexity" evidence="11">
    <location>
        <begin position="549"/>
        <end position="565"/>
    </location>
</feature>
<comment type="subcellular location">
    <subcellularLocation>
        <location evidence="1">Endoplasmic reticulum membrane</location>
        <topology evidence="1">Single-pass type I membrane protein</topology>
    </subcellularLocation>
</comment>
<evidence type="ECO:0000256" key="5">
    <source>
        <dbReference type="ARBA" id="ARBA00022989"/>
    </source>
</evidence>
<evidence type="ECO:0000256" key="7">
    <source>
        <dbReference type="ARBA" id="ARBA00023186"/>
    </source>
</evidence>
<dbReference type="Gene3D" id="2.60.120.200">
    <property type="match status" value="1"/>
</dbReference>
<dbReference type="GeneTree" id="ENSGT00950000182915"/>
<keyword evidence="3 10" id="KW-0812">Transmembrane</keyword>
<dbReference type="Pfam" id="PF00262">
    <property type="entry name" value="Calreticulin"/>
    <property type="match status" value="1"/>
</dbReference>
<reference evidence="12 14" key="3">
    <citation type="journal article" date="2014" name="Nature">
        <title>Elephant shark genome provides unique insights into gnathostome evolution.</title>
        <authorList>
            <consortium name="International Elephant Shark Genome Sequencing Consortium"/>
            <person name="Venkatesh B."/>
            <person name="Lee A.P."/>
            <person name="Ravi V."/>
            <person name="Maurya A.K."/>
            <person name="Lian M.M."/>
            <person name="Swann J.B."/>
            <person name="Ohta Y."/>
            <person name="Flajnik M.F."/>
            <person name="Sutoh Y."/>
            <person name="Kasahara M."/>
            <person name="Hoon S."/>
            <person name="Gangu V."/>
            <person name="Roy S.W."/>
            <person name="Irimia M."/>
            <person name="Korzh V."/>
            <person name="Kondrychyn I."/>
            <person name="Lim Z.W."/>
            <person name="Tay B.H."/>
            <person name="Tohari S."/>
            <person name="Kong K.W."/>
            <person name="Ho S."/>
            <person name="Lorente-Galdos B."/>
            <person name="Quilez J."/>
            <person name="Marques-Bonet T."/>
            <person name="Raney B.J."/>
            <person name="Ingham P.W."/>
            <person name="Tay A."/>
            <person name="Hillier L.W."/>
            <person name="Minx P."/>
            <person name="Boehm T."/>
            <person name="Wilson R.K."/>
            <person name="Brenner S."/>
            <person name="Warren W.C."/>
        </authorList>
    </citation>
    <scope>NUCLEOTIDE SEQUENCE</scope>
    <source>
        <tissue evidence="12">Kidney</tissue>
    </source>
</reference>
<dbReference type="Ensembl" id="ENSCMIT00000008917.1">
    <property type="protein sequence ID" value="ENSCMIP00000008673.1"/>
    <property type="gene ID" value="ENSCMIG00000004650.1"/>
</dbReference>
<keyword evidence="4 10" id="KW-0256">Endoplasmic reticulum</keyword>
<dbReference type="PANTHER" id="PTHR11073:SF37">
    <property type="entry name" value="CALNEXIN-LIKE"/>
    <property type="match status" value="1"/>
</dbReference>
<keyword evidence="14" id="KW-1185">Reference proteome</keyword>
<evidence type="ECO:0000256" key="8">
    <source>
        <dbReference type="ARBA" id="ARBA00053392"/>
    </source>
</evidence>
<dbReference type="PANTHER" id="PTHR11073">
    <property type="entry name" value="CALRETICULIN AND CALNEXIN"/>
    <property type="match status" value="1"/>
</dbReference>
<sequence length="575" mass="65744">MQLLTMLCLVACQLAPVFTQEALTDSESEGDIETVYQPPRAAGPVHFTASFDVDGLESWVKSNVKKEDTEEDVNKYDGTWDVEEPRDRAVPGNKGLVLKSRAQHYAISAPLFRPFLFEALPLILQYEVHFQDGSECGGAYLKLLSEDNQLDLRQFFDKTPFTIMFGPDMCGKDYTLHFIIRHKNPVTGGYEEKRARQPDIDLQDYFTDKRPHLYTLIVRPDNTYEMLIDETSVSRGNLLQDMTPPINPPREIEDPDHHQPKDWDDRRLIPDPQAVKPPDWDEEAPQNIPDPSAVKPDAWLDKEPQYIPDPNSERPSDWDDEMDGEWEAARILNPVCESAPGCGPWRHPTIPNPDYKGKWKAPMIDNLKYKGIWKPRKIPNPEYFEDPTPFRMTGIRAVGLELWSVTPNVLFDSFIISSDEAVVKQWIQDTWALKQKAYHAARPGVIMQLFLATHKRPWLWGIYVFTVALPVVLFISFRWPDLRFGPPDDYYYKKTDEVQPDDADQQQSNRRDCGDPGESSHLQQQDAGSKGTKRRGARPTVRADKETAEQAGGSSETGEAETAAEPTRHRARRPE</sequence>
<dbReference type="InterPro" id="IPR001580">
    <property type="entry name" value="Calret/calnex"/>
</dbReference>
<evidence type="ECO:0000313" key="13">
    <source>
        <dbReference type="Ensembl" id="ENSCMIP00000008673.1"/>
    </source>
</evidence>
<keyword evidence="10" id="KW-0732">Signal</keyword>
<keyword evidence="7 10" id="KW-0143">Chaperone</keyword>